<evidence type="ECO:0000313" key="1">
    <source>
        <dbReference type="EMBL" id="NKY50934.1"/>
    </source>
</evidence>
<dbReference type="AlphaFoldDB" id="A0A846XZ20"/>
<gene>
    <name evidence="1" type="ORF">HGA08_11990</name>
</gene>
<organism evidence="1 2">
    <name type="scientific">Nocardia vermiculata</name>
    <dbReference type="NCBI Taxonomy" id="257274"/>
    <lineage>
        <taxon>Bacteria</taxon>
        <taxon>Bacillati</taxon>
        <taxon>Actinomycetota</taxon>
        <taxon>Actinomycetes</taxon>
        <taxon>Mycobacteriales</taxon>
        <taxon>Nocardiaceae</taxon>
        <taxon>Nocardia</taxon>
    </lineage>
</organism>
<proteinExistence type="predicted"/>
<dbReference type="RefSeq" id="WP_157102915.1">
    <property type="nucleotide sequence ID" value="NZ_JAAXOP010000005.1"/>
</dbReference>
<keyword evidence="2" id="KW-1185">Reference proteome</keyword>
<dbReference type="EMBL" id="JAAXOP010000005">
    <property type="protein sequence ID" value="NKY50934.1"/>
    <property type="molecule type" value="Genomic_DNA"/>
</dbReference>
<protein>
    <submittedName>
        <fullName evidence="1">Uncharacterized protein</fullName>
    </submittedName>
</protein>
<reference evidence="1 2" key="1">
    <citation type="submission" date="2020-04" db="EMBL/GenBank/DDBJ databases">
        <title>MicrobeNet Type strains.</title>
        <authorList>
            <person name="Nicholson A.C."/>
        </authorList>
    </citation>
    <scope>NUCLEOTIDE SEQUENCE [LARGE SCALE GENOMIC DNA]</scope>
    <source>
        <strain evidence="1 2">JCM 12354</strain>
    </source>
</reference>
<sequence length="47" mass="5320">MLTGTGFALTAVREPRPVAHGKLDSSWWAEHFTRPLFLLLECTPLPR</sequence>
<comment type="caution">
    <text evidence="1">The sequence shown here is derived from an EMBL/GenBank/DDBJ whole genome shotgun (WGS) entry which is preliminary data.</text>
</comment>
<name>A0A846XZ20_9NOCA</name>
<evidence type="ECO:0000313" key="2">
    <source>
        <dbReference type="Proteomes" id="UP000565711"/>
    </source>
</evidence>
<dbReference type="Proteomes" id="UP000565711">
    <property type="component" value="Unassembled WGS sequence"/>
</dbReference>
<accession>A0A846XZ20</accession>